<dbReference type="SMART" id="SM00198">
    <property type="entry name" value="SCP"/>
    <property type="match status" value="1"/>
</dbReference>
<dbReference type="PRINTS" id="PR00837">
    <property type="entry name" value="V5TPXLIKE"/>
</dbReference>
<name>A0A090L8N0_STRRB</name>
<evidence type="ECO:0000313" key="3">
    <source>
        <dbReference type="EMBL" id="CEF66097.1"/>
    </source>
</evidence>
<dbReference type="InterPro" id="IPR001283">
    <property type="entry name" value="CRISP-related"/>
</dbReference>
<feature type="chain" id="PRO_5015030612" evidence="1">
    <location>
        <begin position="23"/>
        <end position="275"/>
    </location>
</feature>
<reference evidence="5" key="2">
    <citation type="submission" date="2020-12" db="UniProtKB">
        <authorList>
            <consortium name="WormBaseParasite"/>
        </authorList>
    </citation>
    <scope>IDENTIFICATION</scope>
</reference>
<dbReference type="InterPro" id="IPR034113">
    <property type="entry name" value="SCP_GAPR1-like"/>
</dbReference>
<keyword evidence="1" id="KW-0732">Signal</keyword>
<protein>
    <submittedName>
        <fullName evidence="3 5">CAP domain-containing protein</fullName>
    </submittedName>
</protein>
<accession>A0A090L8N0</accession>
<dbReference type="Gene3D" id="3.40.33.10">
    <property type="entry name" value="CAP"/>
    <property type="match status" value="1"/>
</dbReference>
<feature type="signal peptide" evidence="1">
    <location>
        <begin position="1"/>
        <end position="22"/>
    </location>
</feature>
<keyword evidence="4" id="KW-1185">Reference proteome</keyword>
<reference evidence="3 4" key="1">
    <citation type="submission" date="2014-09" db="EMBL/GenBank/DDBJ databases">
        <authorList>
            <person name="Martin A.A."/>
        </authorList>
    </citation>
    <scope>NUCLEOTIDE SEQUENCE</scope>
    <source>
        <strain evidence="4">ED321</strain>
        <strain evidence="3">ED321 Heterogonic</strain>
    </source>
</reference>
<dbReference type="CDD" id="cd05382">
    <property type="entry name" value="CAP_GAPR1-like"/>
    <property type="match status" value="1"/>
</dbReference>
<dbReference type="CTD" id="36378461"/>
<dbReference type="Pfam" id="PF00188">
    <property type="entry name" value="CAP"/>
    <property type="match status" value="1"/>
</dbReference>
<evidence type="ECO:0000313" key="5">
    <source>
        <dbReference type="WBParaSite" id="SRAE_2000076700.1"/>
    </source>
</evidence>
<dbReference type="OrthoDB" id="337038at2759"/>
<dbReference type="GeneID" id="36378461"/>
<dbReference type="SUPFAM" id="SSF55797">
    <property type="entry name" value="PR-1-like"/>
    <property type="match status" value="1"/>
</dbReference>
<evidence type="ECO:0000313" key="4">
    <source>
        <dbReference type="Proteomes" id="UP000035682"/>
    </source>
</evidence>
<dbReference type="InterPro" id="IPR035940">
    <property type="entry name" value="CAP_sf"/>
</dbReference>
<sequence>MNNKKSFFIFFICFFLISTTLEILSRSSSYSNIPLVSQNSHRGSINQFQEFLSIQDLSNQNNVRNSIENSHSRHSSRRSSDKYNSFNIKTVLRDNSFSTRIWQRIWINCDYKCFVRNNFKMLKYNLLREMNEYRKWHNAPKLTEDRHISKLAQKRANQIALTSSLTRDDSDYLGETVGVAYLPAAFLIAKKWYEEKKGFNFLLKRPKPGSQMFTQLVWKSSLIVGIGVAVRGDMVIVVCKYLPKGNTPKDYKRNVDKLHYNWFNSFTSWLRRTRQ</sequence>
<dbReference type="InterPro" id="IPR014044">
    <property type="entry name" value="CAP_dom"/>
</dbReference>
<dbReference type="RefSeq" id="XP_024505297.1">
    <property type="nucleotide sequence ID" value="XM_024651639.1"/>
</dbReference>
<proteinExistence type="predicted"/>
<dbReference type="WBParaSite" id="SRAE_2000076700.1">
    <property type="protein sequence ID" value="SRAE_2000076700.1"/>
    <property type="gene ID" value="WBGene00260967"/>
</dbReference>
<dbReference type="AlphaFoldDB" id="A0A090L8N0"/>
<gene>
    <name evidence="3 5 6" type="ORF">SRAE_2000076700</name>
</gene>
<feature type="domain" description="SCP" evidence="2">
    <location>
        <begin position="121"/>
        <end position="249"/>
    </location>
</feature>
<dbReference type="WormBase" id="SRAE_2000076700">
    <property type="protein sequence ID" value="SRP09107"/>
    <property type="gene ID" value="WBGene00260967"/>
</dbReference>
<dbReference type="EMBL" id="LN609529">
    <property type="protein sequence ID" value="CEF66097.1"/>
    <property type="molecule type" value="Genomic_DNA"/>
</dbReference>
<evidence type="ECO:0000259" key="2">
    <source>
        <dbReference type="SMART" id="SM00198"/>
    </source>
</evidence>
<dbReference type="PANTHER" id="PTHR10334">
    <property type="entry name" value="CYSTEINE-RICH SECRETORY PROTEIN-RELATED"/>
    <property type="match status" value="1"/>
</dbReference>
<dbReference type="Proteomes" id="UP000035682">
    <property type="component" value="Unplaced"/>
</dbReference>
<evidence type="ECO:0000313" key="6">
    <source>
        <dbReference type="WormBase" id="SRAE_2000076700"/>
    </source>
</evidence>
<organism evidence="3">
    <name type="scientific">Strongyloides ratti</name>
    <name type="common">Parasitic roundworm</name>
    <dbReference type="NCBI Taxonomy" id="34506"/>
    <lineage>
        <taxon>Eukaryota</taxon>
        <taxon>Metazoa</taxon>
        <taxon>Ecdysozoa</taxon>
        <taxon>Nematoda</taxon>
        <taxon>Chromadorea</taxon>
        <taxon>Rhabditida</taxon>
        <taxon>Tylenchina</taxon>
        <taxon>Panagrolaimomorpha</taxon>
        <taxon>Strongyloidoidea</taxon>
        <taxon>Strongyloididae</taxon>
        <taxon>Strongyloides</taxon>
    </lineage>
</organism>
<evidence type="ECO:0000256" key="1">
    <source>
        <dbReference type="SAM" id="SignalP"/>
    </source>
</evidence>